<dbReference type="Pfam" id="PF05189">
    <property type="entry name" value="RTC_insert"/>
    <property type="match status" value="1"/>
</dbReference>
<dbReference type="NCBIfam" id="TIGR03400">
    <property type="entry name" value="18S_RNA_Rcl1p"/>
    <property type="match status" value="1"/>
</dbReference>
<dbReference type="InterPro" id="IPR000228">
    <property type="entry name" value="RNA3'_term_phos_cyc"/>
</dbReference>
<accession>A0ABR3Y3T6</accession>
<dbReference type="InterPro" id="IPR023797">
    <property type="entry name" value="RNA3'_phos_cyclase_dom"/>
</dbReference>
<dbReference type="Gene3D" id="3.30.360.20">
    <property type="entry name" value="RNA 3'-terminal phosphate cyclase, insert domain"/>
    <property type="match status" value="1"/>
</dbReference>
<comment type="similarity">
    <text evidence="2">Belongs to the RNA 3'-terminal cyclase family. Type 2 subfamily.</text>
</comment>
<evidence type="ECO:0000256" key="1">
    <source>
        <dbReference type="ARBA" id="ARBA00004604"/>
    </source>
</evidence>
<protein>
    <submittedName>
        <fullName evidence="7">Uncharacterized protein</fullName>
    </submittedName>
</protein>
<keyword evidence="3" id="KW-0690">Ribosome biogenesis</keyword>
<dbReference type="PANTHER" id="PTHR11096">
    <property type="entry name" value="RNA 3' TERMINAL PHOSPHATE CYCLASE"/>
    <property type="match status" value="1"/>
</dbReference>
<dbReference type="InterPro" id="IPR016443">
    <property type="entry name" value="RNA3'_term_phos_cyc_type_2"/>
</dbReference>
<comment type="subcellular location">
    <subcellularLocation>
        <location evidence="1">Nucleus</location>
        <location evidence="1">Nucleolus</location>
    </subcellularLocation>
</comment>
<evidence type="ECO:0000256" key="2">
    <source>
        <dbReference type="ARBA" id="ARBA00007089"/>
    </source>
</evidence>
<evidence type="ECO:0000259" key="5">
    <source>
        <dbReference type="Pfam" id="PF01137"/>
    </source>
</evidence>
<dbReference type="InterPro" id="IPR036553">
    <property type="entry name" value="RPTC_insert"/>
</dbReference>
<dbReference type="Pfam" id="PF01137">
    <property type="entry name" value="RTC"/>
    <property type="match status" value="1"/>
</dbReference>
<feature type="domain" description="RNA 3'-terminal phosphate cyclase insert" evidence="6">
    <location>
        <begin position="206"/>
        <end position="319"/>
    </location>
</feature>
<dbReference type="EMBL" id="JAZHXJ010000013">
    <property type="protein sequence ID" value="KAL1882708.1"/>
    <property type="molecule type" value="Genomic_DNA"/>
</dbReference>
<name>A0ABR3Y3T6_9PEZI</name>
<evidence type="ECO:0000313" key="7">
    <source>
        <dbReference type="EMBL" id="KAL1882708.1"/>
    </source>
</evidence>
<comment type="caution">
    <text evidence="7">The sequence shown here is derived from an EMBL/GenBank/DDBJ whole genome shotgun (WGS) entry which is preliminary data.</text>
</comment>
<gene>
    <name evidence="7" type="ORF">VTK73DRAFT_1228</name>
</gene>
<dbReference type="Gene3D" id="3.65.10.20">
    <property type="entry name" value="RNA 3'-terminal phosphate cyclase domain"/>
    <property type="match status" value="1"/>
</dbReference>
<dbReference type="InterPro" id="IPR037136">
    <property type="entry name" value="RNA3'_phos_cyclase_dom_sf"/>
</dbReference>
<dbReference type="InterPro" id="IPR013791">
    <property type="entry name" value="RNA3'-term_phos_cycl_insert"/>
</dbReference>
<proteinExistence type="inferred from homology"/>
<dbReference type="Proteomes" id="UP001586593">
    <property type="component" value="Unassembled WGS sequence"/>
</dbReference>
<evidence type="ECO:0000259" key="6">
    <source>
        <dbReference type="Pfam" id="PF05189"/>
    </source>
</evidence>
<dbReference type="InterPro" id="IPR013792">
    <property type="entry name" value="RNA3'P_cycl/enolpyr_Trfase_a/b"/>
</dbReference>
<sequence>MSLPSPEFLKFTGHKAFTQRLVLATLTGRSIHISKIRSSSATSPGLAPHEISFLRLLEAVTNGSSVEISYSGTTITYHPGLITGAVAGDTIEHTIPATCTRGISYYLLPLALLAPFSKGHVNVRFSGPGVITAATPAGDVSVDTFRTAVLPLYGLFGIPPARIELRVLVRACSGPGGRAGGGGGGVVELRFASQVRLPKTLHLNRRPGRVRRIRGVAYCTGVSASNNGRMIYAAREVLNPLVPDIHIAAQYDQAPLVPAGPDKTAGKKRSGIGFGLSLVAESSATGVIYSADEVAPPQGGVVPEDIGKRCAYQLLETISQGGCVSAVSSSTVLTLMAMGSEDVGRLRIGRDVAGRQEVVILARDLRKFGASSWGIRNADDEDTSDLLISVKGTGVGNVGRKVA</sequence>
<dbReference type="SUPFAM" id="SSF55205">
    <property type="entry name" value="EPT/RTPC-like"/>
    <property type="match status" value="1"/>
</dbReference>
<evidence type="ECO:0000256" key="3">
    <source>
        <dbReference type="ARBA" id="ARBA00022517"/>
    </source>
</evidence>
<dbReference type="PANTHER" id="PTHR11096:SF1">
    <property type="entry name" value="RNA 3'-TERMINAL PHOSPHATE CYCLASE-LIKE PROTEIN"/>
    <property type="match status" value="1"/>
</dbReference>
<organism evidence="7 8">
    <name type="scientific">Phialemonium thermophilum</name>
    <dbReference type="NCBI Taxonomy" id="223376"/>
    <lineage>
        <taxon>Eukaryota</taxon>
        <taxon>Fungi</taxon>
        <taxon>Dikarya</taxon>
        <taxon>Ascomycota</taxon>
        <taxon>Pezizomycotina</taxon>
        <taxon>Sordariomycetes</taxon>
        <taxon>Sordariomycetidae</taxon>
        <taxon>Cephalothecales</taxon>
        <taxon>Cephalothecaceae</taxon>
        <taxon>Phialemonium</taxon>
    </lineage>
</organism>
<evidence type="ECO:0000256" key="4">
    <source>
        <dbReference type="ARBA" id="ARBA00023242"/>
    </source>
</evidence>
<keyword evidence="4" id="KW-0539">Nucleus</keyword>
<evidence type="ECO:0000313" key="8">
    <source>
        <dbReference type="Proteomes" id="UP001586593"/>
    </source>
</evidence>
<feature type="domain" description="RNA 3'-terminal phosphate cyclase" evidence="5">
    <location>
        <begin position="10"/>
        <end position="341"/>
    </location>
</feature>
<keyword evidence="8" id="KW-1185">Reference proteome</keyword>
<reference evidence="7 8" key="1">
    <citation type="journal article" date="2024" name="Commun. Biol.">
        <title>Comparative genomic analysis of thermophilic fungi reveals convergent evolutionary adaptations and gene losses.</title>
        <authorList>
            <person name="Steindorff A.S."/>
            <person name="Aguilar-Pontes M.V."/>
            <person name="Robinson A.J."/>
            <person name="Andreopoulos B."/>
            <person name="LaButti K."/>
            <person name="Kuo A."/>
            <person name="Mondo S."/>
            <person name="Riley R."/>
            <person name="Otillar R."/>
            <person name="Haridas S."/>
            <person name="Lipzen A."/>
            <person name="Grimwood J."/>
            <person name="Schmutz J."/>
            <person name="Clum A."/>
            <person name="Reid I.D."/>
            <person name="Moisan M.C."/>
            <person name="Butler G."/>
            <person name="Nguyen T.T.M."/>
            <person name="Dewar K."/>
            <person name="Conant G."/>
            <person name="Drula E."/>
            <person name="Henrissat B."/>
            <person name="Hansel C."/>
            <person name="Singer S."/>
            <person name="Hutchinson M.I."/>
            <person name="de Vries R.P."/>
            <person name="Natvig D.O."/>
            <person name="Powell A.J."/>
            <person name="Tsang A."/>
            <person name="Grigoriev I.V."/>
        </authorList>
    </citation>
    <scope>NUCLEOTIDE SEQUENCE [LARGE SCALE GENOMIC DNA]</scope>
    <source>
        <strain evidence="7 8">ATCC 24622</strain>
    </source>
</reference>